<sequence length="166" mass="18177">MVDFHAHPIVVGVIPDQPPLVALTAATMARAVGSPAIHFGYADPSRYVVDEHADGSVRHAPVDPDDADEQWRETAETLTEQIRATLGGDSVPWHFHYLAGRPDRALTHLARAVDAAGFVVGTRIGKHPMREFLSGSVSVRLSHHQHRPVIVVPLQVVDWSDGLPWQ</sequence>
<keyword evidence="3" id="KW-1185">Reference proteome</keyword>
<dbReference type="InterPro" id="IPR014729">
    <property type="entry name" value="Rossmann-like_a/b/a_fold"/>
</dbReference>
<feature type="domain" description="UspA" evidence="1">
    <location>
        <begin position="47"/>
        <end position="153"/>
    </location>
</feature>
<dbReference type="EMBL" id="BMHI01000001">
    <property type="protein sequence ID" value="GGB20203.1"/>
    <property type="molecule type" value="Genomic_DNA"/>
</dbReference>
<dbReference type="InterPro" id="IPR006016">
    <property type="entry name" value="UspA"/>
</dbReference>
<evidence type="ECO:0000259" key="1">
    <source>
        <dbReference type="Pfam" id="PF00582"/>
    </source>
</evidence>
<dbReference type="Gene3D" id="3.40.50.620">
    <property type="entry name" value="HUPs"/>
    <property type="match status" value="1"/>
</dbReference>
<reference evidence="2" key="2">
    <citation type="submission" date="2020-09" db="EMBL/GenBank/DDBJ databases">
        <authorList>
            <person name="Sun Q."/>
            <person name="Zhou Y."/>
        </authorList>
    </citation>
    <scope>NUCLEOTIDE SEQUENCE</scope>
    <source>
        <strain evidence="2">CGMCC 1.15085</strain>
    </source>
</reference>
<organism evidence="2 3">
    <name type="scientific">Flexivirga endophytica</name>
    <dbReference type="NCBI Taxonomy" id="1849103"/>
    <lineage>
        <taxon>Bacteria</taxon>
        <taxon>Bacillati</taxon>
        <taxon>Actinomycetota</taxon>
        <taxon>Actinomycetes</taxon>
        <taxon>Micrococcales</taxon>
        <taxon>Dermacoccaceae</taxon>
        <taxon>Flexivirga</taxon>
    </lineage>
</organism>
<accession>A0A916WQJ1</accession>
<gene>
    <name evidence="2" type="ORF">GCM10011492_07640</name>
</gene>
<protein>
    <recommendedName>
        <fullName evidence="1">UspA domain-containing protein</fullName>
    </recommendedName>
</protein>
<evidence type="ECO:0000313" key="2">
    <source>
        <dbReference type="EMBL" id="GGB20203.1"/>
    </source>
</evidence>
<dbReference type="Pfam" id="PF00582">
    <property type="entry name" value="Usp"/>
    <property type="match status" value="1"/>
</dbReference>
<dbReference type="SUPFAM" id="SSF52402">
    <property type="entry name" value="Adenine nucleotide alpha hydrolases-like"/>
    <property type="match status" value="1"/>
</dbReference>
<reference evidence="2" key="1">
    <citation type="journal article" date="2014" name="Int. J. Syst. Evol. Microbiol.">
        <title>Complete genome sequence of Corynebacterium casei LMG S-19264T (=DSM 44701T), isolated from a smear-ripened cheese.</title>
        <authorList>
            <consortium name="US DOE Joint Genome Institute (JGI-PGF)"/>
            <person name="Walter F."/>
            <person name="Albersmeier A."/>
            <person name="Kalinowski J."/>
            <person name="Ruckert C."/>
        </authorList>
    </citation>
    <scope>NUCLEOTIDE SEQUENCE</scope>
    <source>
        <strain evidence="2">CGMCC 1.15085</strain>
    </source>
</reference>
<proteinExistence type="predicted"/>
<name>A0A916WQJ1_9MICO</name>
<evidence type="ECO:0000313" key="3">
    <source>
        <dbReference type="Proteomes" id="UP000636793"/>
    </source>
</evidence>
<dbReference type="Proteomes" id="UP000636793">
    <property type="component" value="Unassembled WGS sequence"/>
</dbReference>
<comment type="caution">
    <text evidence="2">The sequence shown here is derived from an EMBL/GenBank/DDBJ whole genome shotgun (WGS) entry which is preliminary data.</text>
</comment>
<dbReference type="AlphaFoldDB" id="A0A916WQJ1"/>